<comment type="caution">
    <text evidence="1">The sequence shown here is derived from an EMBL/GenBank/DDBJ whole genome shotgun (WGS) entry which is preliminary data.</text>
</comment>
<accession>A0ABV3C7H5</accession>
<protein>
    <submittedName>
        <fullName evidence="1">Uncharacterized protein</fullName>
    </submittedName>
</protein>
<dbReference type="EMBL" id="JBEZAE010000005">
    <property type="protein sequence ID" value="MEU7070739.1"/>
    <property type="molecule type" value="Genomic_DNA"/>
</dbReference>
<proteinExistence type="predicted"/>
<evidence type="ECO:0000313" key="1">
    <source>
        <dbReference type="EMBL" id="MEU7070739.1"/>
    </source>
</evidence>
<reference evidence="1 2" key="1">
    <citation type="submission" date="2024-06" db="EMBL/GenBank/DDBJ databases">
        <title>The Natural Products Discovery Center: Release of the First 8490 Sequenced Strains for Exploring Actinobacteria Biosynthetic Diversity.</title>
        <authorList>
            <person name="Kalkreuter E."/>
            <person name="Kautsar S.A."/>
            <person name="Yang D."/>
            <person name="Bader C.D."/>
            <person name="Teijaro C.N."/>
            <person name="Fluegel L."/>
            <person name="Davis C.M."/>
            <person name="Simpson J.R."/>
            <person name="Lauterbach L."/>
            <person name="Steele A.D."/>
            <person name="Gui C."/>
            <person name="Meng S."/>
            <person name="Li G."/>
            <person name="Viehrig K."/>
            <person name="Ye F."/>
            <person name="Su P."/>
            <person name="Kiefer A.F."/>
            <person name="Nichols A."/>
            <person name="Cepeda A.J."/>
            <person name="Yan W."/>
            <person name="Fan B."/>
            <person name="Jiang Y."/>
            <person name="Adhikari A."/>
            <person name="Zheng C.-J."/>
            <person name="Schuster L."/>
            <person name="Cowan T.M."/>
            <person name="Smanski M.J."/>
            <person name="Chevrette M.G."/>
            <person name="De Carvalho L.P.S."/>
            <person name="Shen B."/>
        </authorList>
    </citation>
    <scope>NUCLEOTIDE SEQUENCE [LARGE SCALE GENOMIC DNA]</scope>
    <source>
        <strain evidence="1 2">NPDC045974</strain>
    </source>
</reference>
<keyword evidence="2" id="KW-1185">Reference proteome</keyword>
<organism evidence="1 2">
    <name type="scientific">Streptomyces narbonensis</name>
    <dbReference type="NCBI Taxonomy" id="67333"/>
    <lineage>
        <taxon>Bacteria</taxon>
        <taxon>Bacillati</taxon>
        <taxon>Actinomycetota</taxon>
        <taxon>Actinomycetes</taxon>
        <taxon>Kitasatosporales</taxon>
        <taxon>Streptomycetaceae</taxon>
        <taxon>Streptomyces</taxon>
    </lineage>
</organism>
<dbReference type="Proteomes" id="UP001551329">
    <property type="component" value="Unassembled WGS sequence"/>
</dbReference>
<dbReference type="RefSeq" id="WP_358471693.1">
    <property type="nucleotide sequence ID" value="NZ_JBEZAE010000005.1"/>
</dbReference>
<gene>
    <name evidence="1" type="ORF">AB0A88_11420</name>
</gene>
<name>A0ABV3C7H5_9ACTN</name>
<evidence type="ECO:0000313" key="2">
    <source>
        <dbReference type="Proteomes" id="UP001551329"/>
    </source>
</evidence>
<sequence length="65" mass="6794">MVTGESTAANGKPALVPCLTGELEGALAVRAEKAPISGIRYVRNPEELTPGRVRNPAHPAMNSLL</sequence>